<proteinExistence type="predicted"/>
<accession>A0A238LDY3</accession>
<gene>
    <name evidence="1" type="ORF">LOM8899_01298</name>
</gene>
<dbReference type="PANTHER" id="PTHR37816">
    <property type="entry name" value="YALI0E33011P"/>
    <property type="match status" value="1"/>
</dbReference>
<dbReference type="AlphaFoldDB" id="A0A238LDY3"/>
<protein>
    <submittedName>
        <fullName evidence="1">Topology modulation protein</fullName>
    </submittedName>
</protein>
<organism evidence="1 2">
    <name type="scientific">Flavimaricola marinus</name>
    <dbReference type="NCBI Taxonomy" id="1819565"/>
    <lineage>
        <taxon>Bacteria</taxon>
        <taxon>Pseudomonadati</taxon>
        <taxon>Pseudomonadota</taxon>
        <taxon>Alphaproteobacteria</taxon>
        <taxon>Rhodobacterales</taxon>
        <taxon>Paracoccaceae</taxon>
        <taxon>Flavimaricola</taxon>
    </lineage>
</organism>
<keyword evidence="2" id="KW-1185">Reference proteome</keyword>
<evidence type="ECO:0000313" key="2">
    <source>
        <dbReference type="Proteomes" id="UP000201613"/>
    </source>
</evidence>
<dbReference type="Proteomes" id="UP000201613">
    <property type="component" value="Unassembled WGS sequence"/>
</dbReference>
<reference evidence="1 2" key="1">
    <citation type="submission" date="2017-05" db="EMBL/GenBank/DDBJ databases">
        <authorList>
            <person name="Song R."/>
            <person name="Chenine A.L."/>
            <person name="Ruprecht R.M."/>
        </authorList>
    </citation>
    <scope>NUCLEOTIDE SEQUENCE [LARGE SCALE GENOMIC DNA]</scope>
    <source>
        <strain evidence="1 2">CECT 8899</strain>
    </source>
</reference>
<evidence type="ECO:0000313" key="1">
    <source>
        <dbReference type="EMBL" id="SMY07166.1"/>
    </source>
</evidence>
<dbReference type="InterPro" id="IPR052922">
    <property type="entry name" value="Cytidylate_Kinase-2"/>
</dbReference>
<dbReference type="Gene3D" id="3.40.50.300">
    <property type="entry name" value="P-loop containing nucleotide triphosphate hydrolases"/>
    <property type="match status" value="1"/>
</dbReference>
<dbReference type="PANTHER" id="PTHR37816:SF3">
    <property type="entry name" value="MODULATES DNA TOPOLOGY"/>
    <property type="match status" value="1"/>
</dbReference>
<dbReference type="EMBL" id="FXZK01000001">
    <property type="protein sequence ID" value="SMY07166.1"/>
    <property type="molecule type" value="Genomic_DNA"/>
</dbReference>
<sequence>MNRIMVIGAPGSGKSTLARNLGAVTGLPVHHMDHIHHMPGWVERPKAEKLTMARAVEKSPEWIFEGGLSETYDSRAARADLVVFLDLGVVTRLWRVMKRIWRYYGTVRPDMSPGCPEQFAPEFLWWIVTTATKNRARDAAFIAGLPAEKTLTLRNQTQIDALVAQLSPQKAST</sequence>
<name>A0A238LDY3_9RHOB</name>
<dbReference type="SUPFAM" id="SSF52540">
    <property type="entry name" value="P-loop containing nucleoside triphosphate hydrolases"/>
    <property type="match status" value="1"/>
</dbReference>
<dbReference type="InterPro" id="IPR027417">
    <property type="entry name" value="P-loop_NTPase"/>
</dbReference>